<protein>
    <recommendedName>
        <fullName evidence="3 4">Dephospho-CoA kinase</fullName>
        <ecNumber evidence="3 4">2.7.1.24</ecNumber>
    </recommendedName>
    <alternativeName>
        <fullName evidence="3">Dephosphocoenzyme A kinase</fullName>
    </alternativeName>
</protein>
<dbReference type="EMBL" id="CP102453">
    <property type="protein sequence ID" value="UUX34166.1"/>
    <property type="molecule type" value="Genomic_DNA"/>
</dbReference>
<dbReference type="InterPro" id="IPR027417">
    <property type="entry name" value="P-loop_NTPase"/>
</dbReference>
<keyword evidence="6" id="KW-1185">Reference proteome</keyword>
<sequence>MYVVALTGGIATGKSTVSNYLLKQGIPVIDTDLLSRKVVEPGEMGLKQVTQAFGPAILTLEGQLNRSKLGEIIFNNEEAKKQLNGILHPLIYDEVSRMLDQYRQAGQTLVFVDVPLLFEVNRDRYYDESWLVYLNADRQLERLMLRNNFSVEEAKARINSQLPIDEKVILADIVINNSGTREETYQQIDEQLRRIQGKI</sequence>
<proteinExistence type="inferred from homology"/>
<dbReference type="NCBIfam" id="TIGR00152">
    <property type="entry name" value="dephospho-CoA kinase"/>
    <property type="match status" value="1"/>
</dbReference>
<evidence type="ECO:0000256" key="1">
    <source>
        <dbReference type="ARBA" id="ARBA00022741"/>
    </source>
</evidence>
<evidence type="ECO:0000256" key="3">
    <source>
        <dbReference type="HAMAP-Rule" id="MF_00376"/>
    </source>
</evidence>
<dbReference type="SUPFAM" id="SSF52540">
    <property type="entry name" value="P-loop containing nucleoside triphosphate hydrolases"/>
    <property type="match status" value="1"/>
</dbReference>
<evidence type="ECO:0000256" key="4">
    <source>
        <dbReference type="NCBIfam" id="TIGR00152"/>
    </source>
</evidence>
<dbReference type="HAMAP" id="MF_00376">
    <property type="entry name" value="Dephospho_CoA_kinase"/>
    <property type="match status" value="1"/>
</dbReference>
<dbReference type="CDD" id="cd02022">
    <property type="entry name" value="DPCK"/>
    <property type="match status" value="1"/>
</dbReference>
<evidence type="ECO:0000313" key="6">
    <source>
        <dbReference type="Proteomes" id="UP001315967"/>
    </source>
</evidence>
<comment type="similarity">
    <text evidence="3">Belongs to the CoaE family.</text>
</comment>
<dbReference type="Pfam" id="PF01121">
    <property type="entry name" value="CoaE"/>
    <property type="match status" value="1"/>
</dbReference>
<dbReference type="RefSeq" id="WP_313793669.1">
    <property type="nucleotide sequence ID" value="NZ_CP102453.1"/>
</dbReference>
<evidence type="ECO:0000256" key="2">
    <source>
        <dbReference type="ARBA" id="ARBA00022840"/>
    </source>
</evidence>
<dbReference type="PANTHER" id="PTHR10695">
    <property type="entry name" value="DEPHOSPHO-COA KINASE-RELATED"/>
    <property type="match status" value="1"/>
</dbReference>
<dbReference type="PANTHER" id="PTHR10695:SF46">
    <property type="entry name" value="BIFUNCTIONAL COENZYME A SYNTHASE-RELATED"/>
    <property type="match status" value="1"/>
</dbReference>
<organism evidence="5 6">
    <name type="scientific">Fundicoccus culcitae</name>
    <dbReference type="NCBI Taxonomy" id="2969821"/>
    <lineage>
        <taxon>Bacteria</taxon>
        <taxon>Bacillati</taxon>
        <taxon>Bacillota</taxon>
        <taxon>Bacilli</taxon>
        <taxon>Lactobacillales</taxon>
        <taxon>Aerococcaceae</taxon>
        <taxon>Fundicoccus</taxon>
    </lineage>
</organism>
<dbReference type="PROSITE" id="PS51219">
    <property type="entry name" value="DPCK"/>
    <property type="match status" value="1"/>
</dbReference>
<feature type="binding site" evidence="3">
    <location>
        <begin position="11"/>
        <end position="16"/>
    </location>
    <ligand>
        <name>ATP</name>
        <dbReference type="ChEBI" id="CHEBI:30616"/>
    </ligand>
</feature>
<keyword evidence="3" id="KW-0173">Coenzyme A biosynthesis</keyword>
<gene>
    <name evidence="3 5" type="primary">coaE</name>
    <name evidence="5" type="ORF">NRE15_00400</name>
</gene>
<dbReference type="GO" id="GO:0004140">
    <property type="term" value="F:dephospho-CoA kinase activity"/>
    <property type="evidence" value="ECO:0007669"/>
    <property type="project" value="UniProtKB-EC"/>
</dbReference>
<dbReference type="Proteomes" id="UP001315967">
    <property type="component" value="Chromosome"/>
</dbReference>
<name>A0ABY5P602_9LACT</name>
<comment type="catalytic activity">
    <reaction evidence="3">
        <text>3'-dephospho-CoA + ATP = ADP + CoA + H(+)</text>
        <dbReference type="Rhea" id="RHEA:18245"/>
        <dbReference type="ChEBI" id="CHEBI:15378"/>
        <dbReference type="ChEBI" id="CHEBI:30616"/>
        <dbReference type="ChEBI" id="CHEBI:57287"/>
        <dbReference type="ChEBI" id="CHEBI:57328"/>
        <dbReference type="ChEBI" id="CHEBI:456216"/>
        <dbReference type="EC" id="2.7.1.24"/>
    </reaction>
</comment>
<comment type="function">
    <text evidence="3">Catalyzes the phosphorylation of the 3'-hydroxyl group of dephosphocoenzyme A to form coenzyme A.</text>
</comment>
<dbReference type="InterPro" id="IPR001977">
    <property type="entry name" value="Depp_CoAkinase"/>
</dbReference>
<dbReference type="Gene3D" id="3.40.50.300">
    <property type="entry name" value="P-loop containing nucleotide triphosphate hydrolases"/>
    <property type="match status" value="1"/>
</dbReference>
<evidence type="ECO:0000313" key="5">
    <source>
        <dbReference type="EMBL" id="UUX34166.1"/>
    </source>
</evidence>
<comment type="pathway">
    <text evidence="3">Cofactor biosynthesis; coenzyme A biosynthesis; CoA from (R)-pantothenate: step 5/5.</text>
</comment>
<reference evidence="5 6" key="1">
    <citation type="submission" date="2022-08" db="EMBL/GenBank/DDBJ databases">
        <title>Aerococcaceae sp. nov isolated from spoiled eye mask.</title>
        <authorList>
            <person name="Zhou G."/>
            <person name="Xie X.-B."/>
            <person name="Shi Q.-S."/>
            <person name="Wang Y.-S."/>
            <person name="Wen X."/>
            <person name="Peng H."/>
            <person name="Yang X.-J."/>
            <person name="Tao H.-B."/>
            <person name="Huang X.-M."/>
        </authorList>
    </citation>
    <scope>NUCLEOTIDE SEQUENCE [LARGE SCALE GENOMIC DNA]</scope>
    <source>
        <strain evidence="6">DM20194951</strain>
    </source>
</reference>
<keyword evidence="3 5" id="KW-0808">Transferase</keyword>
<keyword evidence="3 5" id="KW-0418">Kinase</keyword>
<accession>A0ABY5P602</accession>
<dbReference type="EC" id="2.7.1.24" evidence="3 4"/>
<keyword evidence="2 3" id="KW-0067">ATP-binding</keyword>
<keyword evidence="3" id="KW-0963">Cytoplasm</keyword>
<comment type="subcellular location">
    <subcellularLocation>
        <location evidence="3">Cytoplasm</location>
    </subcellularLocation>
</comment>
<keyword evidence="1 3" id="KW-0547">Nucleotide-binding</keyword>